<dbReference type="InterPro" id="IPR001352">
    <property type="entry name" value="RNase_HII/HIII"/>
</dbReference>
<comment type="similarity">
    <text evidence="5 14 16">Belongs to the RNase HII family.</text>
</comment>
<keyword evidence="9 14" id="KW-0540">Nuclease</keyword>
<evidence type="ECO:0000256" key="6">
    <source>
        <dbReference type="ARBA" id="ARBA00012180"/>
    </source>
</evidence>
<dbReference type="GO" id="GO:0032299">
    <property type="term" value="C:ribonuclease H2 complex"/>
    <property type="evidence" value="ECO:0007669"/>
    <property type="project" value="TreeGrafter"/>
</dbReference>
<dbReference type="GO" id="GO:0030145">
    <property type="term" value="F:manganese ion binding"/>
    <property type="evidence" value="ECO:0007669"/>
    <property type="project" value="UniProtKB-UniRule"/>
</dbReference>
<dbReference type="GO" id="GO:0043137">
    <property type="term" value="P:DNA replication, removal of RNA primer"/>
    <property type="evidence" value="ECO:0007669"/>
    <property type="project" value="TreeGrafter"/>
</dbReference>
<dbReference type="SUPFAM" id="SSF53098">
    <property type="entry name" value="Ribonuclease H-like"/>
    <property type="match status" value="1"/>
</dbReference>
<feature type="binding site" evidence="14 15">
    <location>
        <position position="28"/>
    </location>
    <ligand>
        <name>a divalent metal cation</name>
        <dbReference type="ChEBI" id="CHEBI:60240"/>
    </ligand>
</feature>
<comment type="subcellular location">
    <subcellularLocation>
        <location evidence="4 14">Cytoplasm</location>
    </subcellularLocation>
</comment>
<evidence type="ECO:0000256" key="4">
    <source>
        <dbReference type="ARBA" id="ARBA00004496"/>
    </source>
</evidence>
<keyword evidence="13 14" id="KW-0464">Manganese</keyword>
<dbReference type="PROSITE" id="PS51975">
    <property type="entry name" value="RNASE_H_2"/>
    <property type="match status" value="1"/>
</dbReference>
<dbReference type="NCBIfam" id="NF000594">
    <property type="entry name" value="PRK00015.1-1"/>
    <property type="match status" value="1"/>
</dbReference>
<evidence type="ECO:0000256" key="9">
    <source>
        <dbReference type="ARBA" id="ARBA00022722"/>
    </source>
</evidence>
<evidence type="ECO:0000256" key="10">
    <source>
        <dbReference type="ARBA" id="ARBA00022723"/>
    </source>
</evidence>
<accession>A0A2J0LNW0</accession>
<evidence type="ECO:0000256" key="15">
    <source>
        <dbReference type="PROSITE-ProRule" id="PRU01319"/>
    </source>
</evidence>
<dbReference type="EC" id="3.1.26.4" evidence="6 14"/>
<dbReference type="Gene3D" id="3.30.420.10">
    <property type="entry name" value="Ribonuclease H-like superfamily/Ribonuclease H"/>
    <property type="match status" value="1"/>
</dbReference>
<dbReference type="EMBL" id="PFGP01000078">
    <property type="protein sequence ID" value="PIW66436.1"/>
    <property type="molecule type" value="Genomic_DNA"/>
</dbReference>
<dbReference type="GO" id="GO:0003723">
    <property type="term" value="F:RNA binding"/>
    <property type="evidence" value="ECO:0007669"/>
    <property type="project" value="UniProtKB-UniRule"/>
</dbReference>
<evidence type="ECO:0000256" key="8">
    <source>
        <dbReference type="ARBA" id="ARBA00022490"/>
    </source>
</evidence>
<evidence type="ECO:0000313" key="19">
    <source>
        <dbReference type="Proteomes" id="UP000231267"/>
    </source>
</evidence>
<dbReference type="Proteomes" id="UP000231267">
    <property type="component" value="Unassembled WGS sequence"/>
</dbReference>
<proteinExistence type="inferred from homology"/>
<dbReference type="InterPro" id="IPR012337">
    <property type="entry name" value="RNaseH-like_sf"/>
</dbReference>
<sequence length="203" mass="22454">MPQKRPKVNLTYEKTAWGNGFNLVAGVDEAGRGPLAGPVVASAVILKNADFTERIDDSKKLTAAQRDRAYQEITQKAIYAVGVVGNYTIDKINIANATIVAMKRALFNLRVRPDFVLIDGILKIGYNAPCEYIKSGDAKSLSIAAASIIAKVTRDNIMFSYNKKYPGYNFIAHKGYGTRKHFYIIHKKGPCAIHRKSFLTRLG</sequence>
<dbReference type="NCBIfam" id="NF000595">
    <property type="entry name" value="PRK00015.1-3"/>
    <property type="match status" value="1"/>
</dbReference>
<dbReference type="GO" id="GO:0006298">
    <property type="term" value="P:mismatch repair"/>
    <property type="evidence" value="ECO:0007669"/>
    <property type="project" value="TreeGrafter"/>
</dbReference>
<protein>
    <recommendedName>
        <fullName evidence="7 14">Ribonuclease HII</fullName>
        <shortName evidence="14">RNase HII</shortName>
        <ecNumber evidence="6 14">3.1.26.4</ecNumber>
    </recommendedName>
</protein>
<keyword evidence="10 14" id="KW-0479">Metal-binding</keyword>
<dbReference type="PANTHER" id="PTHR10954:SF18">
    <property type="entry name" value="RIBONUCLEASE HII"/>
    <property type="match status" value="1"/>
</dbReference>
<dbReference type="InterPro" id="IPR022898">
    <property type="entry name" value="RNase_HII"/>
</dbReference>
<evidence type="ECO:0000313" key="18">
    <source>
        <dbReference type="EMBL" id="PIW66436.1"/>
    </source>
</evidence>
<dbReference type="GO" id="GO:0004523">
    <property type="term" value="F:RNA-DNA hybrid ribonuclease activity"/>
    <property type="evidence" value="ECO:0007669"/>
    <property type="project" value="UniProtKB-UniRule"/>
</dbReference>
<feature type="domain" description="RNase H type-2" evidence="17">
    <location>
        <begin position="22"/>
        <end position="203"/>
    </location>
</feature>
<comment type="cofactor">
    <cofactor evidence="2">
        <name>Mg(2+)</name>
        <dbReference type="ChEBI" id="CHEBI:18420"/>
    </cofactor>
</comment>
<dbReference type="InterPro" id="IPR024567">
    <property type="entry name" value="RNase_HII/HIII_dom"/>
</dbReference>
<comment type="function">
    <text evidence="3 14 16">Endonuclease that specifically degrades the RNA of RNA-DNA hybrids.</text>
</comment>
<evidence type="ECO:0000256" key="7">
    <source>
        <dbReference type="ARBA" id="ARBA00019179"/>
    </source>
</evidence>
<name>A0A2J0LNW0_9BACT</name>
<dbReference type="InterPro" id="IPR036397">
    <property type="entry name" value="RNaseH_sf"/>
</dbReference>
<evidence type="ECO:0000256" key="14">
    <source>
        <dbReference type="HAMAP-Rule" id="MF_00052"/>
    </source>
</evidence>
<keyword evidence="12 14" id="KW-0378">Hydrolase</keyword>
<dbReference type="PANTHER" id="PTHR10954">
    <property type="entry name" value="RIBONUCLEASE H2 SUBUNIT A"/>
    <property type="match status" value="1"/>
</dbReference>
<comment type="caution">
    <text evidence="18">The sequence shown here is derived from an EMBL/GenBank/DDBJ whole genome shotgun (WGS) entry which is preliminary data.</text>
</comment>
<dbReference type="AlphaFoldDB" id="A0A2J0LNW0"/>
<evidence type="ECO:0000256" key="2">
    <source>
        <dbReference type="ARBA" id="ARBA00001946"/>
    </source>
</evidence>
<feature type="binding site" evidence="14 15">
    <location>
        <position position="29"/>
    </location>
    <ligand>
        <name>a divalent metal cation</name>
        <dbReference type="ChEBI" id="CHEBI:60240"/>
    </ligand>
</feature>
<evidence type="ECO:0000256" key="11">
    <source>
        <dbReference type="ARBA" id="ARBA00022759"/>
    </source>
</evidence>
<feature type="binding site" evidence="14 15">
    <location>
        <position position="119"/>
    </location>
    <ligand>
        <name>a divalent metal cation</name>
        <dbReference type="ChEBI" id="CHEBI:60240"/>
    </ligand>
</feature>
<comment type="cofactor">
    <cofactor evidence="14 15">
        <name>Mn(2+)</name>
        <dbReference type="ChEBI" id="CHEBI:29035"/>
    </cofactor>
    <cofactor evidence="14 15">
        <name>Mg(2+)</name>
        <dbReference type="ChEBI" id="CHEBI:18420"/>
    </cofactor>
    <text evidence="14 15">Manganese or magnesium. Binds 1 divalent metal ion per monomer in the absence of substrate. May bind a second metal ion after substrate binding.</text>
</comment>
<evidence type="ECO:0000256" key="5">
    <source>
        <dbReference type="ARBA" id="ARBA00007383"/>
    </source>
</evidence>
<evidence type="ECO:0000256" key="13">
    <source>
        <dbReference type="ARBA" id="ARBA00023211"/>
    </source>
</evidence>
<gene>
    <name evidence="14" type="primary">rnhB</name>
    <name evidence="18" type="ORF">COW11_03335</name>
</gene>
<dbReference type="Pfam" id="PF01351">
    <property type="entry name" value="RNase_HII"/>
    <property type="match status" value="1"/>
</dbReference>
<organism evidence="18 19">
    <name type="scientific">Candidatus Taenaricola geysiri</name>
    <dbReference type="NCBI Taxonomy" id="1974752"/>
    <lineage>
        <taxon>Bacteria</taxon>
        <taxon>Pseudomonadati</taxon>
        <taxon>Candidatus Omnitrophota</taxon>
        <taxon>Candidatus Taenaricola</taxon>
    </lineage>
</organism>
<evidence type="ECO:0000256" key="12">
    <source>
        <dbReference type="ARBA" id="ARBA00022801"/>
    </source>
</evidence>
<comment type="catalytic activity">
    <reaction evidence="1 14 15 16">
        <text>Endonucleolytic cleavage to 5'-phosphomonoester.</text>
        <dbReference type="EC" id="3.1.26.4"/>
    </reaction>
</comment>
<evidence type="ECO:0000259" key="17">
    <source>
        <dbReference type="PROSITE" id="PS51975"/>
    </source>
</evidence>
<dbReference type="HAMAP" id="MF_00052_B">
    <property type="entry name" value="RNase_HII_B"/>
    <property type="match status" value="1"/>
</dbReference>
<reference evidence="18 19" key="1">
    <citation type="submission" date="2017-09" db="EMBL/GenBank/DDBJ databases">
        <title>Depth-based differentiation of microbial function through sediment-hosted aquifers and enrichment of novel symbionts in the deep terrestrial subsurface.</title>
        <authorList>
            <person name="Probst A.J."/>
            <person name="Ladd B."/>
            <person name="Jarett J.K."/>
            <person name="Geller-Mcgrath D.E."/>
            <person name="Sieber C.M."/>
            <person name="Emerson J.B."/>
            <person name="Anantharaman K."/>
            <person name="Thomas B.C."/>
            <person name="Malmstrom R."/>
            <person name="Stieglmeier M."/>
            <person name="Klingl A."/>
            <person name="Woyke T."/>
            <person name="Ryan C.M."/>
            <person name="Banfield J.F."/>
        </authorList>
    </citation>
    <scope>NUCLEOTIDE SEQUENCE [LARGE SCALE GENOMIC DNA]</scope>
    <source>
        <strain evidence="18">CG12_big_fil_rev_8_21_14_0_65_43_15</strain>
    </source>
</reference>
<keyword evidence="8 14" id="KW-0963">Cytoplasm</keyword>
<keyword evidence="11 14" id="KW-0255">Endonuclease</keyword>
<dbReference type="CDD" id="cd07182">
    <property type="entry name" value="RNase_HII_bacteria_HII_like"/>
    <property type="match status" value="1"/>
</dbReference>
<evidence type="ECO:0000256" key="1">
    <source>
        <dbReference type="ARBA" id="ARBA00000077"/>
    </source>
</evidence>
<dbReference type="GO" id="GO:0005737">
    <property type="term" value="C:cytoplasm"/>
    <property type="evidence" value="ECO:0007669"/>
    <property type="project" value="UniProtKB-SubCell"/>
</dbReference>
<evidence type="ECO:0000256" key="3">
    <source>
        <dbReference type="ARBA" id="ARBA00004065"/>
    </source>
</evidence>
<evidence type="ECO:0000256" key="16">
    <source>
        <dbReference type="RuleBase" id="RU003515"/>
    </source>
</evidence>